<dbReference type="EMBL" id="JAODOR010000004">
    <property type="protein sequence ID" value="MCT9001602.1"/>
    <property type="molecule type" value="Genomic_DNA"/>
</dbReference>
<sequence>MQTIDLAPSTVDAAGVRVIPIGVQRWRVLDLSGRALGQLVASGEATGRRFRARRFHPARGAFHDVGDFWRAAEALECLRLLR</sequence>
<comment type="caution">
    <text evidence="1">The sequence shown here is derived from an EMBL/GenBank/DDBJ whole genome shotgun (WGS) entry which is preliminary data.</text>
</comment>
<evidence type="ECO:0000313" key="1">
    <source>
        <dbReference type="EMBL" id="MCT9001602.1"/>
    </source>
</evidence>
<keyword evidence="2" id="KW-1185">Reference proteome</keyword>
<dbReference type="Proteomes" id="UP001300496">
    <property type="component" value="Unassembled WGS sequence"/>
</dbReference>
<evidence type="ECO:0008006" key="3">
    <source>
        <dbReference type="Google" id="ProtNLM"/>
    </source>
</evidence>
<organism evidence="1 2">
    <name type="scientific">Microbacterium memoriense</name>
    <dbReference type="NCBI Taxonomy" id="2978350"/>
    <lineage>
        <taxon>Bacteria</taxon>
        <taxon>Bacillati</taxon>
        <taxon>Actinomycetota</taxon>
        <taxon>Actinomycetes</taxon>
        <taxon>Micrococcales</taxon>
        <taxon>Microbacteriaceae</taxon>
        <taxon>Microbacterium</taxon>
    </lineage>
</organism>
<accession>A0ABT2PAI9</accession>
<dbReference type="RefSeq" id="WP_261606131.1">
    <property type="nucleotide sequence ID" value="NZ_JAODOR010000004.1"/>
</dbReference>
<evidence type="ECO:0000313" key="2">
    <source>
        <dbReference type="Proteomes" id="UP001300496"/>
    </source>
</evidence>
<gene>
    <name evidence="1" type="ORF">N4R40_04375</name>
</gene>
<name>A0ABT2PAI9_9MICO</name>
<proteinExistence type="predicted"/>
<reference evidence="1 2" key="1">
    <citation type="journal article" date="2024" name="Int. J. Syst. Evol. Microbiol.">
        <title>Microbacterium memoriense sp. nov., a member of the Actinomycetota from marine beach sediment of the north coast of Portugal.</title>
        <authorList>
            <person name="Santos J.D.N.D."/>
            <person name="Klimek D."/>
            <person name="Calusinska M."/>
            <person name="Lobo-da-Cunha A."/>
            <person name="Catita J."/>
            <person name="Goncalves H."/>
            <person name="Gonzalez I."/>
            <person name="Lage O.M."/>
        </authorList>
    </citation>
    <scope>NUCLEOTIDE SEQUENCE [LARGE SCALE GENOMIC DNA]</scope>
    <source>
        <strain evidence="1 2">PMIC_1C1B</strain>
    </source>
</reference>
<protein>
    <recommendedName>
        <fullName evidence="3">DNA mismatch repair protein</fullName>
    </recommendedName>
</protein>